<dbReference type="AlphaFoldDB" id="A0A5B8I7N7"/>
<evidence type="ECO:0000313" key="3">
    <source>
        <dbReference type="Proteomes" id="UP000318483"/>
    </source>
</evidence>
<reference evidence="2 3" key="1">
    <citation type="submission" date="2019-07" db="EMBL/GenBank/DDBJ databases">
        <title>Litoreibacter alkalisoli sp. nov., isolated from saline-alkaline soil.</title>
        <authorList>
            <person name="Wang S."/>
            <person name="Xu L."/>
            <person name="Xing Y.-T."/>
            <person name="Sun J.-Q."/>
        </authorList>
    </citation>
    <scope>NUCLEOTIDE SEQUENCE [LARGE SCALE GENOMIC DNA]</scope>
    <source>
        <strain evidence="2 3">LN3S51</strain>
    </source>
</reference>
<dbReference type="KEGG" id="lit:FPZ52_02090"/>
<keyword evidence="1" id="KW-0472">Membrane</keyword>
<keyword evidence="3" id="KW-1185">Reference proteome</keyword>
<dbReference type="Proteomes" id="UP000318483">
    <property type="component" value="Chromosome"/>
</dbReference>
<evidence type="ECO:0000256" key="1">
    <source>
        <dbReference type="SAM" id="Phobius"/>
    </source>
</evidence>
<dbReference type="RefSeq" id="WP_146363233.1">
    <property type="nucleotide sequence ID" value="NZ_CP042261.1"/>
</dbReference>
<feature type="transmembrane region" description="Helical" evidence="1">
    <location>
        <begin position="50"/>
        <end position="70"/>
    </location>
</feature>
<keyword evidence="1" id="KW-0812">Transmembrane</keyword>
<organism evidence="2 3">
    <name type="scientific">Qingshengfaniella alkalisoli</name>
    <dbReference type="NCBI Taxonomy" id="2599296"/>
    <lineage>
        <taxon>Bacteria</taxon>
        <taxon>Pseudomonadati</taxon>
        <taxon>Pseudomonadota</taxon>
        <taxon>Alphaproteobacteria</taxon>
        <taxon>Rhodobacterales</taxon>
        <taxon>Paracoccaceae</taxon>
        <taxon>Qingshengfaniella</taxon>
    </lineage>
</organism>
<keyword evidence="1" id="KW-1133">Transmembrane helix</keyword>
<name>A0A5B8I7N7_9RHOB</name>
<proteinExistence type="predicted"/>
<protein>
    <submittedName>
        <fullName evidence="2">Uncharacterized protein</fullName>
    </submittedName>
</protein>
<accession>A0A5B8I7N7</accession>
<dbReference type="EMBL" id="CP042261">
    <property type="protein sequence ID" value="QDY68526.1"/>
    <property type="molecule type" value="Genomic_DNA"/>
</dbReference>
<dbReference type="OrthoDB" id="7875737at2"/>
<gene>
    <name evidence="2" type="ORF">FPZ52_02090</name>
</gene>
<sequence>MQFLIWIGAAMSLIGMAGIIGCISTVAKARKTSTSDEELRVALQQVVPRNLFALLISAIGLICVVLGIAFG</sequence>
<evidence type="ECO:0000313" key="2">
    <source>
        <dbReference type="EMBL" id="QDY68526.1"/>
    </source>
</evidence>
<feature type="transmembrane region" description="Helical" evidence="1">
    <location>
        <begin position="6"/>
        <end position="29"/>
    </location>
</feature>